<dbReference type="OrthoDB" id="7743029at2"/>
<keyword evidence="2" id="KW-1185">Reference proteome</keyword>
<gene>
    <name evidence="1" type="ORF">ROA7450_01282</name>
</gene>
<name>A0A1X6YSU6_9RHOB</name>
<protein>
    <recommendedName>
        <fullName evidence="3">DUF995 domain-containing protein</fullName>
    </recommendedName>
</protein>
<proteinExistence type="predicted"/>
<evidence type="ECO:0008006" key="3">
    <source>
        <dbReference type="Google" id="ProtNLM"/>
    </source>
</evidence>
<dbReference type="AlphaFoldDB" id="A0A1X6YSU6"/>
<accession>A0A1X6YSU6</accession>
<sequence length="126" mass="14423">MKRQDLLLAAITAVVFWAIPVQAEERQLTASEIEVLLTGNTVSGTWSGTPYKQYYGEGGFTMYVPKGGPPDQGRWRVNHETNQYESWWHMTNWTPYTVVETDDGLAWVNGETLQHFEVLDGRQVSW</sequence>
<dbReference type="RefSeq" id="WP_085804835.1">
    <property type="nucleotide sequence ID" value="NZ_FWFX01000003.1"/>
</dbReference>
<evidence type="ECO:0000313" key="1">
    <source>
        <dbReference type="EMBL" id="SLN29783.1"/>
    </source>
</evidence>
<reference evidence="1 2" key="1">
    <citation type="submission" date="2017-03" db="EMBL/GenBank/DDBJ databases">
        <authorList>
            <person name="Afonso C.L."/>
            <person name="Miller P.J."/>
            <person name="Scott M.A."/>
            <person name="Spackman E."/>
            <person name="Goraichik I."/>
            <person name="Dimitrov K.M."/>
            <person name="Suarez D.L."/>
            <person name="Swayne D.E."/>
        </authorList>
    </citation>
    <scope>NUCLEOTIDE SEQUENCE [LARGE SCALE GENOMIC DNA]</scope>
    <source>
        <strain evidence="1 2">CECT 7450</strain>
    </source>
</reference>
<organism evidence="1 2">
    <name type="scientific">Roseovarius albus</name>
    <dbReference type="NCBI Taxonomy" id="1247867"/>
    <lineage>
        <taxon>Bacteria</taxon>
        <taxon>Pseudomonadati</taxon>
        <taxon>Pseudomonadota</taxon>
        <taxon>Alphaproteobacteria</taxon>
        <taxon>Rhodobacterales</taxon>
        <taxon>Roseobacteraceae</taxon>
        <taxon>Roseovarius</taxon>
    </lineage>
</organism>
<dbReference type="Proteomes" id="UP000193061">
    <property type="component" value="Unassembled WGS sequence"/>
</dbReference>
<dbReference type="EMBL" id="FWFX01000003">
    <property type="protein sequence ID" value="SLN29783.1"/>
    <property type="molecule type" value="Genomic_DNA"/>
</dbReference>
<evidence type="ECO:0000313" key="2">
    <source>
        <dbReference type="Proteomes" id="UP000193061"/>
    </source>
</evidence>